<gene>
    <name evidence="2" type="ORF">FKW44_005503</name>
</gene>
<dbReference type="OrthoDB" id="5855429at2759"/>
<evidence type="ECO:0000313" key="2">
    <source>
        <dbReference type="EMBL" id="QQP53139.1"/>
    </source>
</evidence>
<dbReference type="InterPro" id="IPR036383">
    <property type="entry name" value="TSP1_rpt_sf"/>
</dbReference>
<organism evidence="2 3">
    <name type="scientific">Caligus rogercresseyi</name>
    <name type="common">Sea louse</name>
    <dbReference type="NCBI Taxonomy" id="217165"/>
    <lineage>
        <taxon>Eukaryota</taxon>
        <taxon>Metazoa</taxon>
        <taxon>Ecdysozoa</taxon>
        <taxon>Arthropoda</taxon>
        <taxon>Crustacea</taxon>
        <taxon>Multicrustacea</taxon>
        <taxon>Hexanauplia</taxon>
        <taxon>Copepoda</taxon>
        <taxon>Siphonostomatoida</taxon>
        <taxon>Caligidae</taxon>
        <taxon>Caligus</taxon>
    </lineage>
</organism>
<accession>A0A7T8KC34</accession>
<sequence length="116" mass="12421">MASGAFGRPGKSCANRDPWLPYSDSKCLCRSRSAPILSPATADPLFGVTSRLPTAPTRPMDGSCDAGMKARKRYCTNPSPAYGGKPCIGRGRGAPILQQPPPIEEQSNIPWSEWSN</sequence>
<dbReference type="Gene3D" id="2.20.100.10">
    <property type="entry name" value="Thrombospondin type-1 (TSP1) repeat"/>
    <property type="match status" value="1"/>
</dbReference>
<dbReference type="EMBL" id="CP045892">
    <property type="protein sequence ID" value="QQP53139.1"/>
    <property type="molecule type" value="Genomic_DNA"/>
</dbReference>
<feature type="region of interest" description="Disordered" evidence="1">
    <location>
        <begin position="86"/>
        <end position="116"/>
    </location>
</feature>
<evidence type="ECO:0000313" key="3">
    <source>
        <dbReference type="Proteomes" id="UP000595437"/>
    </source>
</evidence>
<dbReference type="Proteomes" id="UP000595437">
    <property type="component" value="Chromosome 3"/>
</dbReference>
<protein>
    <submittedName>
        <fullName evidence="2">Semaphorin5Blike</fullName>
    </submittedName>
</protein>
<evidence type="ECO:0000256" key="1">
    <source>
        <dbReference type="SAM" id="MobiDB-lite"/>
    </source>
</evidence>
<feature type="region of interest" description="Disordered" evidence="1">
    <location>
        <begin position="40"/>
        <end position="64"/>
    </location>
</feature>
<keyword evidence="3" id="KW-1185">Reference proteome</keyword>
<dbReference type="AlphaFoldDB" id="A0A7T8KC34"/>
<reference evidence="3" key="1">
    <citation type="submission" date="2021-01" db="EMBL/GenBank/DDBJ databases">
        <title>Caligus Genome Assembly.</title>
        <authorList>
            <person name="Gallardo-Escarate C."/>
        </authorList>
    </citation>
    <scope>NUCLEOTIDE SEQUENCE [LARGE SCALE GENOMIC DNA]</scope>
</reference>
<feature type="compositionally biased region" description="Polar residues" evidence="1">
    <location>
        <begin position="107"/>
        <end position="116"/>
    </location>
</feature>
<dbReference type="SUPFAM" id="SSF82895">
    <property type="entry name" value="TSP-1 type 1 repeat"/>
    <property type="match status" value="1"/>
</dbReference>
<feature type="non-terminal residue" evidence="2">
    <location>
        <position position="1"/>
    </location>
</feature>
<name>A0A7T8KC34_CALRO</name>
<proteinExistence type="predicted"/>